<feature type="region of interest" description="Disordered" evidence="1">
    <location>
        <begin position="1"/>
        <end position="20"/>
    </location>
</feature>
<dbReference type="Pfam" id="PF11951">
    <property type="entry name" value="Fungal_trans_2"/>
    <property type="match status" value="1"/>
</dbReference>
<organism evidence="2 3">
    <name type="scientific">Passalora fulva</name>
    <name type="common">Tomato leaf mold</name>
    <name type="synonym">Cladosporium fulvum</name>
    <dbReference type="NCBI Taxonomy" id="5499"/>
    <lineage>
        <taxon>Eukaryota</taxon>
        <taxon>Fungi</taxon>
        <taxon>Dikarya</taxon>
        <taxon>Ascomycota</taxon>
        <taxon>Pezizomycotina</taxon>
        <taxon>Dothideomycetes</taxon>
        <taxon>Dothideomycetidae</taxon>
        <taxon>Mycosphaerellales</taxon>
        <taxon>Mycosphaerellaceae</taxon>
        <taxon>Fulvia</taxon>
    </lineage>
</organism>
<gene>
    <name evidence="2" type="ORF">CLAFUR5_09698</name>
</gene>
<dbReference type="PANTHER" id="PTHR37540">
    <property type="entry name" value="TRANSCRIPTION FACTOR (ACR-2), PUTATIVE-RELATED-RELATED"/>
    <property type="match status" value="1"/>
</dbReference>
<evidence type="ECO:0000313" key="2">
    <source>
        <dbReference type="EMBL" id="UJO21942.1"/>
    </source>
</evidence>
<dbReference type="InterPro" id="IPR021858">
    <property type="entry name" value="Fun_TF"/>
</dbReference>
<dbReference type="EMBL" id="CP090171">
    <property type="protein sequence ID" value="UJO21942.1"/>
    <property type="molecule type" value="Genomic_DNA"/>
</dbReference>
<dbReference type="PANTHER" id="PTHR37540:SF5">
    <property type="entry name" value="TRANSCRIPTION FACTOR DOMAIN-CONTAINING PROTEIN"/>
    <property type="match status" value="1"/>
</dbReference>
<protein>
    <submittedName>
        <fullName evidence="2">Uncharacterized protein</fullName>
    </submittedName>
</protein>
<dbReference type="Proteomes" id="UP000756132">
    <property type="component" value="Chromosome 9"/>
</dbReference>
<dbReference type="GeneID" id="71989576"/>
<dbReference type="OrthoDB" id="4159781at2759"/>
<feature type="compositionally biased region" description="Basic and acidic residues" evidence="1">
    <location>
        <begin position="240"/>
        <end position="262"/>
    </location>
</feature>
<feature type="compositionally biased region" description="Polar residues" evidence="1">
    <location>
        <begin position="127"/>
        <end position="141"/>
    </location>
</feature>
<feature type="compositionally biased region" description="Polar residues" evidence="1">
    <location>
        <begin position="7"/>
        <end position="19"/>
    </location>
</feature>
<sequence>MDLLPSSYCTSRTARTSPRSLDAGDWASRILRTLRPAMPQRTASVDQGFKGPLTPAATPSSSSESGQIETKAENDEARPLQHRPKGRTGSSQTTKSEDSSSKSGGSKKKSGNAPYKVQRSKLPKGQPASTATDQNAQSGEQLSGVDEAVRKLRESMATGEQTAAETPSQFVFTAPNIQSTEPALEFVSWSHPSHPESYNVRRLIRAHVGRTSHPANARSQAIRKAPRGSAAQAKVPNSRRLTEPDTKKDREQDDHTNAIVRSRSEDVQGYDLDYLRHHLQNCDKTEFFIGSATDAISRLVLNDHSRELGLALNRLGCDISLAMRHFHVIVHAQMPSFESQFGTIGDSRKSRLIPFLLSDPSLTLMIVLVAVTHKLWMTGVNPRCAEIMDLKGFVISALNNAMQDPNRAISDQVLFAVSNLAGYEVLFGSRETYDVHMNGLTRMIRLRGGMSNLGFEGGLERMLHWHDTNFSSIVRGEPYLKGLASTPHLHAAKPDPGAITGGMIKTEPE</sequence>
<name>A0A9Q8UTM5_PASFU</name>
<accession>A0A9Q8UTM5</accession>
<feature type="region of interest" description="Disordered" evidence="1">
    <location>
        <begin position="210"/>
        <end position="262"/>
    </location>
</feature>
<evidence type="ECO:0000256" key="1">
    <source>
        <dbReference type="SAM" id="MobiDB-lite"/>
    </source>
</evidence>
<keyword evidence="3" id="KW-1185">Reference proteome</keyword>
<reference evidence="2" key="1">
    <citation type="submission" date="2021-12" db="EMBL/GenBank/DDBJ databases">
        <authorList>
            <person name="Zaccaron A."/>
            <person name="Stergiopoulos I."/>
        </authorList>
    </citation>
    <scope>NUCLEOTIDE SEQUENCE</scope>
    <source>
        <strain evidence="2">Race5_Kim</strain>
    </source>
</reference>
<dbReference type="KEGG" id="ffu:CLAFUR5_09698"/>
<proteinExistence type="predicted"/>
<dbReference type="RefSeq" id="XP_047766308.1">
    <property type="nucleotide sequence ID" value="XM_047908846.1"/>
</dbReference>
<reference evidence="2" key="2">
    <citation type="journal article" date="2022" name="Microb. Genom.">
        <title>A chromosome-scale genome assembly of the tomato pathogen Cladosporium fulvum reveals a compartmentalized genome architecture and the presence of a dispensable chromosome.</title>
        <authorList>
            <person name="Zaccaron A.Z."/>
            <person name="Chen L.H."/>
            <person name="Samaras A."/>
            <person name="Stergiopoulos I."/>
        </authorList>
    </citation>
    <scope>NUCLEOTIDE SEQUENCE</scope>
    <source>
        <strain evidence="2">Race5_Kim</strain>
    </source>
</reference>
<feature type="compositionally biased region" description="Basic and acidic residues" evidence="1">
    <location>
        <begin position="70"/>
        <end position="79"/>
    </location>
</feature>
<feature type="region of interest" description="Disordered" evidence="1">
    <location>
        <begin position="35"/>
        <end position="143"/>
    </location>
</feature>
<evidence type="ECO:0000313" key="3">
    <source>
        <dbReference type="Proteomes" id="UP000756132"/>
    </source>
</evidence>
<dbReference type="AlphaFoldDB" id="A0A9Q8UTM5"/>